<feature type="transmembrane region" description="Helical" evidence="1">
    <location>
        <begin position="177"/>
        <end position="198"/>
    </location>
</feature>
<organism evidence="2 3">
    <name type="scientific">Colletotrichum lupini</name>
    <dbReference type="NCBI Taxonomy" id="145971"/>
    <lineage>
        <taxon>Eukaryota</taxon>
        <taxon>Fungi</taxon>
        <taxon>Dikarya</taxon>
        <taxon>Ascomycota</taxon>
        <taxon>Pezizomycotina</taxon>
        <taxon>Sordariomycetes</taxon>
        <taxon>Hypocreomycetidae</taxon>
        <taxon>Glomerellales</taxon>
        <taxon>Glomerellaceae</taxon>
        <taxon>Colletotrichum</taxon>
        <taxon>Colletotrichum acutatum species complex</taxon>
    </lineage>
</organism>
<dbReference type="AlphaFoldDB" id="A0A9Q8W929"/>
<dbReference type="KEGG" id="clup:CLUP02_01331"/>
<keyword evidence="1" id="KW-0472">Membrane</keyword>
<name>A0A9Q8W929_9PEZI</name>
<accession>A0A9Q8W929</accession>
<gene>
    <name evidence="2" type="ORF">CLUP02_01331</name>
</gene>
<keyword evidence="1" id="KW-1133">Transmembrane helix</keyword>
<dbReference type="EMBL" id="CP019471">
    <property type="protein sequence ID" value="UQC74679.1"/>
    <property type="molecule type" value="Genomic_DNA"/>
</dbReference>
<keyword evidence="3" id="KW-1185">Reference proteome</keyword>
<evidence type="ECO:0000256" key="1">
    <source>
        <dbReference type="SAM" id="Phobius"/>
    </source>
</evidence>
<sequence length="206" mass="23135">MEIFASSTRHCTIIWAVEANEEINGLQLSTSSIGIGIMPCFFFQYGNPPPETTHRHAPREMAHHEPDHHHKAAKSHGHAVHLPRWFTFRNFVYLVIAIWTIIGTVFIADYIRTQTGHQALFDHSVQGASPDPTVDGENRPKYTHRATISGRPFMRSSMAMDARTSMAGSDHATLQNMLLAIAGTSLVLLELLFESVWIGHQDVRQI</sequence>
<protein>
    <submittedName>
        <fullName evidence="2">Uncharacterized protein</fullName>
    </submittedName>
</protein>
<feature type="transmembrane region" description="Helical" evidence="1">
    <location>
        <begin position="91"/>
        <end position="111"/>
    </location>
</feature>
<reference evidence="2" key="1">
    <citation type="journal article" date="2021" name="Mol. Plant Microbe Interact.">
        <title>Complete Genome Sequence of the Plant-Pathogenic Fungus Colletotrichum lupini.</title>
        <authorList>
            <person name="Baroncelli R."/>
            <person name="Pensec F."/>
            <person name="Da Lio D."/>
            <person name="Boufleur T."/>
            <person name="Vicente I."/>
            <person name="Sarrocco S."/>
            <person name="Picot A."/>
            <person name="Baraldi E."/>
            <person name="Sukno S."/>
            <person name="Thon M."/>
            <person name="Le Floch G."/>
        </authorList>
    </citation>
    <scope>NUCLEOTIDE SEQUENCE</scope>
    <source>
        <strain evidence="2">IMI 504893</strain>
    </source>
</reference>
<proteinExistence type="predicted"/>
<evidence type="ECO:0000313" key="3">
    <source>
        <dbReference type="Proteomes" id="UP000830671"/>
    </source>
</evidence>
<dbReference type="RefSeq" id="XP_049136329.1">
    <property type="nucleotide sequence ID" value="XM_049280372.1"/>
</dbReference>
<evidence type="ECO:0000313" key="2">
    <source>
        <dbReference type="EMBL" id="UQC74679.1"/>
    </source>
</evidence>
<dbReference type="Proteomes" id="UP000830671">
    <property type="component" value="Chromosome 1"/>
</dbReference>
<keyword evidence="1" id="KW-0812">Transmembrane</keyword>
<dbReference type="GeneID" id="73335382"/>